<name>A0A0H4W3B0_9BACT</name>
<dbReference type="AlphaFoldDB" id="A0A0H4W3B0"/>
<evidence type="ECO:0000313" key="1">
    <source>
        <dbReference type="EMBL" id="AKQ44931.1"/>
    </source>
</evidence>
<evidence type="ECO:0000313" key="2">
    <source>
        <dbReference type="Proteomes" id="UP000036458"/>
    </source>
</evidence>
<dbReference type="EMBL" id="CP010777">
    <property type="protein sequence ID" value="AKQ44931.1"/>
    <property type="molecule type" value="Genomic_DNA"/>
</dbReference>
<dbReference type="OrthoDB" id="1151005at2"/>
<dbReference type="KEGG" id="ruf:TH63_03705"/>
<dbReference type="STRING" id="1379910.TH63_03705"/>
<dbReference type="PATRIC" id="fig|1379910.4.peg.797"/>
<dbReference type="RefSeq" id="WP_048919751.1">
    <property type="nucleotide sequence ID" value="NZ_CP010777.1"/>
</dbReference>
<sequence>MKKLTFFFFAIILLFVAGFTIKERRKSNEDREKLKRVAFCSCLYKSNPKSDFWENEGSAAGYFETGNFGIDAMETIDSMALEISKKKYSSKLDKRLDIMKCMDFYNSKELEDKVKMLVK</sequence>
<organism evidence="1 2">
    <name type="scientific">Rufibacter radiotolerans</name>
    <dbReference type="NCBI Taxonomy" id="1379910"/>
    <lineage>
        <taxon>Bacteria</taxon>
        <taxon>Pseudomonadati</taxon>
        <taxon>Bacteroidota</taxon>
        <taxon>Cytophagia</taxon>
        <taxon>Cytophagales</taxon>
        <taxon>Hymenobacteraceae</taxon>
        <taxon>Rufibacter</taxon>
    </lineage>
</organism>
<proteinExistence type="predicted"/>
<gene>
    <name evidence="1" type="ORF">TH63_03705</name>
</gene>
<reference evidence="1 2" key="1">
    <citation type="submission" date="2015-01" db="EMBL/GenBank/DDBJ databases">
        <title>Rufibacter sp./DG31D/ whole genome sequencing.</title>
        <authorList>
            <person name="Kim M.K."/>
            <person name="Srinivasan S."/>
            <person name="Lee J.-J."/>
        </authorList>
    </citation>
    <scope>NUCLEOTIDE SEQUENCE [LARGE SCALE GENOMIC DNA]</scope>
    <source>
        <strain evidence="1 2">DG31D</strain>
    </source>
</reference>
<dbReference type="Proteomes" id="UP000036458">
    <property type="component" value="Chromosome"/>
</dbReference>
<protein>
    <submittedName>
        <fullName evidence="1">Uncharacterized protein</fullName>
    </submittedName>
</protein>
<accession>A0A0H4W3B0</accession>
<keyword evidence="2" id="KW-1185">Reference proteome</keyword>
<dbReference type="InterPro" id="IPR038314">
    <property type="entry name" value="T6SS_sf"/>
</dbReference>
<dbReference type="Gene3D" id="1.20.120.1620">
    <property type="match status" value="1"/>
</dbReference>